<protein>
    <submittedName>
        <fullName evidence="2">Uncharacterized protein</fullName>
    </submittedName>
</protein>
<gene>
    <name evidence="2" type="ORF">POVCU2_0010300</name>
</gene>
<proteinExistence type="predicted"/>
<organism evidence="2 3">
    <name type="scientific">Plasmodium ovale curtisi</name>
    <dbReference type="NCBI Taxonomy" id="864141"/>
    <lineage>
        <taxon>Eukaryota</taxon>
        <taxon>Sar</taxon>
        <taxon>Alveolata</taxon>
        <taxon>Apicomplexa</taxon>
        <taxon>Aconoidasida</taxon>
        <taxon>Haemosporida</taxon>
        <taxon>Plasmodiidae</taxon>
        <taxon>Plasmodium</taxon>
        <taxon>Plasmodium (Plasmodium)</taxon>
    </lineage>
</organism>
<keyword evidence="1" id="KW-0175">Coiled coil</keyword>
<accession>A0A1A8VM81</accession>
<evidence type="ECO:0000313" key="3">
    <source>
        <dbReference type="Proteomes" id="UP000078560"/>
    </source>
</evidence>
<feature type="coiled-coil region" evidence="1">
    <location>
        <begin position="1199"/>
        <end position="1226"/>
    </location>
</feature>
<dbReference type="Proteomes" id="UP000078560">
    <property type="component" value="Unassembled WGS sequence"/>
</dbReference>
<reference evidence="3" key="1">
    <citation type="submission" date="2016-05" db="EMBL/GenBank/DDBJ databases">
        <authorList>
            <person name="Naeem Raeece"/>
        </authorList>
    </citation>
    <scope>NUCLEOTIDE SEQUENCE [LARGE SCALE GENOMIC DNA]</scope>
</reference>
<dbReference type="EMBL" id="FLQU01000157">
    <property type="protein sequence ID" value="SBS81433.1"/>
    <property type="molecule type" value="Genomic_DNA"/>
</dbReference>
<name>A0A1A8VM81_PLAOA</name>
<evidence type="ECO:0000256" key="1">
    <source>
        <dbReference type="SAM" id="Coils"/>
    </source>
</evidence>
<sequence>MGELSQNLLGKSKELGDIFFKSTKNEMASVKYLNECRNGESSEFYGTFYFVYANIISTDANWVLLKEDLLFLSFSYMSKLLEIHYNGYTTEEKIQIRNSFVNILFSLPLHFDHVLENNVLHLKEKSVDILKRKFRDTFLSQPNVYIANFMNSSDNYCVRFYTNASRNKISQILFLSDWEDVEGNVVNSIGSMCVGEEGYFDCTLHISVSFLREIFYMISNETSSNLVYRQQLSFIRTILINDVNELFSFFYFSFYYCFSFDKRKEFGMLLECLKELSFFFPAHIFFSDINNSPVKFLLNTLLICFTRSTHGEIIVSDHSAISNGSGNPDEFEKFYGKYMEKSGGVGQSVRMFLKEMYVEETLLIIFLNIIEYIVKINNRTFFQLNEDNFMQFLNNYFSINLNYYDVYNYTVQNIYLQMILNLSGIPISNYLNKKENKRNCFHIYLQQNMGELSQNLLGKSKELGDIFFKSTKNEMASVKYLNECRNGESSEFYGTFYFVYANIISTDANWVLLKEDLLFLSFSYMSKLLEIHYNGYTTEEKIQIRNSFVNILFSLPLHFDHVLENNVLHLKEKSVDILKRKFRDTFLSQPNVYIANFMNSSDNYCVRFYTNASRNKISQILCILCMRNEYTYFRYVLNLILFFMRLFLKKKLVLSDWEDVEGNVVNSIGSMCVGEEGYFDCTLHISVSFLREIFYMISNETSSNLVYRQQLSFIRTILINDVNELFSFFYFSFYYCFSFDKRKEFGMLLECLKELSFFFPAHIFFSDINNSPVKFLLNTLLICFTRSTHGEIIVSDHSAISNGSGNPDEFEKFYGKYMEKSGGVGQSVRMFLKEMYVEETLLIIFLNIIEYIVKINNRTFFQLNEDNFMQFLNNYFSINLNYYDVYNYTVQNIYLQMILNLSGIPISNYLNKKENKRNCFHIYLVNIFKNIHHPNGKILTKILIICKNIFENNRDIIYIKNREKEDKIYCQKYNIYRIDKVSLLNECNEKMYNENYFVITCNDLRKLFILLYVRFMKIPIYKDANSQNKKLMITFTQNCVSEYDNTWFEAYYQHILEYIDEDNLSSGLRRSVNFIDVSGNRQSDGKSEERQQICSLLRVLISLNHDVYHIMLDVFFNFFQFYENVNISNLCNEVMKVKDYFVYNLLRAYYQLLTFFVNTLKECKSVITDGDAEVNEGVIAYQLLADQGDADHSRRDDYVKNKLNLKKNLLQSIDNAIEEEAKEEKNIGETLTKTIQKEIISSSIDALKKRKERIDLELHIIKCAEKYEGSPYYEINPQCINGLLSCYKTILQRDFTEMVKLSPTFHLFEVKRLQFLSENTYVLNYNKEFAFSIMENLLKNIVQNEEETLFEFKKNYLSIFTSIVTNLQNYLTKDILLNLLKTLLQYKKGTIYFKYNKEFSIFLLTLVSILPSEDLNEKVPYIKMIIEDSYEYMENFSKNITSMESLYKVIYEAENRIEKVHTLLEVYKIVQNYFTAFSLHKNGFYLGRNVGRDDIVHLMESNTRLVNDSEFIRMTMHLFSMSMLIFPVFNSMVSSNVHFESFPMLCSEVSYFHLNAQGREIANSYVMGGKAASRGTSTSTGDGGCGKKFTPTIRMFHESVCGVVKKFVSEGFLFLHNEAVLIFNDVLSVGLQYSPFYFFNQNVLSVYISLSEKIKYLIGNKIMNALIIRWYVEIFAVFLERKVQYFKLVQDHMKCVNMELSKETNMKEEDYEMYCDMLYKSKNYIFNYLKICKNLLLVPHEYKSNHDSQVFYYCLYNEDNKTFLNSLLLTFEYLLNSHDCSVTKRCLSFLQDMSDSIVVLTFHSTHLFTILQIAKVALRSFLLYTPPVLTLQQSGKHISGGGGMCTGRMQSDALVVECSEERMDVYVGEMNLFMKNDPQEMGSFLNVFTSAFVKICKNYFLLHKNILNISESTPFNELLTVESVKHFLMLFENMDSSFATDFHVILQDLLKQGPCDHLKNFLIQHRLRETRK</sequence>
<evidence type="ECO:0000313" key="2">
    <source>
        <dbReference type="EMBL" id="SBS81433.1"/>
    </source>
</evidence>